<evidence type="ECO:0000313" key="2">
    <source>
        <dbReference type="EMBL" id="GHO94431.1"/>
    </source>
</evidence>
<dbReference type="AlphaFoldDB" id="A0A8J3ISC9"/>
<organism evidence="2 3">
    <name type="scientific">Reticulibacter mediterranei</name>
    <dbReference type="NCBI Taxonomy" id="2778369"/>
    <lineage>
        <taxon>Bacteria</taxon>
        <taxon>Bacillati</taxon>
        <taxon>Chloroflexota</taxon>
        <taxon>Ktedonobacteria</taxon>
        <taxon>Ktedonobacterales</taxon>
        <taxon>Reticulibacteraceae</taxon>
        <taxon>Reticulibacter</taxon>
    </lineage>
</organism>
<name>A0A8J3ISC9_9CHLR</name>
<proteinExistence type="predicted"/>
<protein>
    <submittedName>
        <fullName evidence="2">Uncharacterized protein</fullName>
    </submittedName>
</protein>
<feature type="region of interest" description="Disordered" evidence="1">
    <location>
        <begin position="1"/>
        <end position="39"/>
    </location>
</feature>
<feature type="compositionally biased region" description="Polar residues" evidence="1">
    <location>
        <begin position="163"/>
        <end position="172"/>
    </location>
</feature>
<accession>A0A8J3ISC9</accession>
<sequence>MVKTTDTTKPAPSQKKQTKKQAKRETKLQAKIKQARQDVQKAEKKVNRVQSKLADAQAHVFNLEEQLSQLQSSRQSLNGIPAASSNDQQAELPPLDMLVTEAEAPAAQEEAIEELHQESLPPVEGRADVPADQPAATENQEPSSESTEEQENVAVPAPEEALSETNTQSEENLSTDEQADAETSKAPEAVNDEQSADNTPTTEEALHRRKTRRGSDKTTAEEQ</sequence>
<dbReference type="EMBL" id="BNJK01000001">
    <property type="protein sequence ID" value="GHO94431.1"/>
    <property type="molecule type" value="Genomic_DNA"/>
</dbReference>
<feature type="compositionally biased region" description="Basic and acidic residues" evidence="1">
    <location>
        <begin position="213"/>
        <end position="223"/>
    </location>
</feature>
<feature type="compositionally biased region" description="Polar residues" evidence="1">
    <location>
        <begin position="1"/>
        <end position="15"/>
    </location>
</feature>
<keyword evidence="3" id="KW-1185">Reference proteome</keyword>
<dbReference type="RefSeq" id="WP_220205171.1">
    <property type="nucleotide sequence ID" value="NZ_BNJK01000001.1"/>
</dbReference>
<feature type="compositionally biased region" description="Low complexity" evidence="1">
    <location>
        <begin position="68"/>
        <end position="77"/>
    </location>
</feature>
<dbReference type="Proteomes" id="UP000597444">
    <property type="component" value="Unassembled WGS sequence"/>
</dbReference>
<evidence type="ECO:0000313" key="3">
    <source>
        <dbReference type="Proteomes" id="UP000597444"/>
    </source>
</evidence>
<gene>
    <name evidence="2" type="ORF">KSF_044790</name>
</gene>
<evidence type="ECO:0000256" key="1">
    <source>
        <dbReference type="SAM" id="MobiDB-lite"/>
    </source>
</evidence>
<reference evidence="2" key="1">
    <citation type="submission" date="2020-10" db="EMBL/GenBank/DDBJ databases">
        <title>Taxonomic study of unclassified bacteria belonging to the class Ktedonobacteria.</title>
        <authorList>
            <person name="Yabe S."/>
            <person name="Wang C.M."/>
            <person name="Zheng Y."/>
            <person name="Sakai Y."/>
            <person name="Cavaletti L."/>
            <person name="Monciardini P."/>
            <person name="Donadio S."/>
        </authorList>
    </citation>
    <scope>NUCLEOTIDE SEQUENCE</scope>
    <source>
        <strain evidence="2">ID150040</strain>
    </source>
</reference>
<comment type="caution">
    <text evidence="2">The sequence shown here is derived from an EMBL/GenBank/DDBJ whole genome shotgun (WGS) entry which is preliminary data.</text>
</comment>
<feature type="region of interest" description="Disordered" evidence="1">
    <location>
        <begin position="68"/>
        <end position="223"/>
    </location>
</feature>